<organism evidence="1">
    <name type="scientific">marine metagenome</name>
    <dbReference type="NCBI Taxonomy" id="408172"/>
    <lineage>
        <taxon>unclassified sequences</taxon>
        <taxon>metagenomes</taxon>
        <taxon>ecological metagenomes</taxon>
    </lineage>
</organism>
<sequence length="39" mass="4295">MLVNYIFLELSISQVGFLSILKSSIKDDGQAYKGNIAFA</sequence>
<name>A0A381VI66_9ZZZZ</name>
<gene>
    <name evidence="1" type="ORF">METZ01_LOCUS92903</name>
</gene>
<dbReference type="EMBL" id="UINC01008909">
    <property type="protein sequence ID" value="SVA40049.1"/>
    <property type="molecule type" value="Genomic_DNA"/>
</dbReference>
<protein>
    <submittedName>
        <fullName evidence="1">Uncharacterized protein</fullName>
    </submittedName>
</protein>
<proteinExistence type="predicted"/>
<reference evidence="1" key="1">
    <citation type="submission" date="2018-05" db="EMBL/GenBank/DDBJ databases">
        <authorList>
            <person name="Lanie J.A."/>
            <person name="Ng W.-L."/>
            <person name="Kazmierczak K.M."/>
            <person name="Andrzejewski T.M."/>
            <person name="Davidsen T.M."/>
            <person name="Wayne K.J."/>
            <person name="Tettelin H."/>
            <person name="Glass J.I."/>
            <person name="Rusch D."/>
            <person name="Podicherti R."/>
            <person name="Tsui H.-C.T."/>
            <person name="Winkler M.E."/>
        </authorList>
    </citation>
    <scope>NUCLEOTIDE SEQUENCE</scope>
</reference>
<evidence type="ECO:0000313" key="1">
    <source>
        <dbReference type="EMBL" id="SVA40049.1"/>
    </source>
</evidence>
<accession>A0A381VI66</accession>
<dbReference type="AlphaFoldDB" id="A0A381VI66"/>